<dbReference type="Proteomes" id="UP000503222">
    <property type="component" value="Chromosome"/>
</dbReference>
<keyword evidence="3" id="KW-1185">Reference proteome</keyword>
<proteinExistence type="predicted"/>
<gene>
    <name evidence="2" type="ORF">G7077_09660</name>
</gene>
<dbReference type="RefSeq" id="WP_166411513.1">
    <property type="nucleotide sequence ID" value="NZ_CP049869.1"/>
</dbReference>
<protein>
    <submittedName>
        <fullName evidence="2">Glycosyltransferase family 4 protein</fullName>
    </submittedName>
</protein>
<accession>A0A6G7YQV9</accession>
<dbReference type="EMBL" id="CP049869">
    <property type="protein sequence ID" value="QIK79122.1"/>
    <property type="molecule type" value="Genomic_DNA"/>
</dbReference>
<evidence type="ECO:0000313" key="3">
    <source>
        <dbReference type="Proteomes" id="UP000503222"/>
    </source>
</evidence>
<dbReference type="GO" id="GO:0016757">
    <property type="term" value="F:glycosyltransferase activity"/>
    <property type="evidence" value="ECO:0007669"/>
    <property type="project" value="TreeGrafter"/>
</dbReference>
<dbReference type="SUPFAM" id="SSF53756">
    <property type="entry name" value="UDP-Glycosyltransferase/glycogen phosphorylase"/>
    <property type="match status" value="1"/>
</dbReference>
<dbReference type="KEGG" id="spii:G7077_09660"/>
<dbReference type="PANTHER" id="PTHR45947">
    <property type="entry name" value="SULFOQUINOVOSYL TRANSFERASE SQD2"/>
    <property type="match status" value="1"/>
</dbReference>
<dbReference type="PANTHER" id="PTHR45947:SF3">
    <property type="entry name" value="SULFOQUINOVOSYL TRANSFERASE SQD2"/>
    <property type="match status" value="1"/>
</dbReference>
<sequence length="322" mass="36034">MIFTPYSLIGDWPSIAIRETVKLGKCYTIEADGVHGDILRKRHISHVAWKRWVKRNVEFPAFDLNYRYNLRHSALAIFQGQDVYNAYARYCPRPVKLNHHVPVYAGDHISPDQLETKLVSAQQGDRLKIVYAGRAIDMKGPLEWMATLQHLNERGVKFEATWLGDGPMLDAMKAQNIPGVHMAGFVGDRNLMLTVLRGAHVFLFCHNTLESARILGEALACGAPLIGFRTDYPADLVSDHGGGLFSDMGDVNGLAEIVARLDKDRTKLADLIASAAASGREFDRDALLRKRVEMVKANRASGKRLQLKDEHFERPGPHRLGT</sequence>
<evidence type="ECO:0000259" key="1">
    <source>
        <dbReference type="Pfam" id="PF00534"/>
    </source>
</evidence>
<dbReference type="Pfam" id="PF00534">
    <property type="entry name" value="Glycos_transf_1"/>
    <property type="match status" value="1"/>
</dbReference>
<name>A0A6G7YQV9_9SPHN</name>
<dbReference type="AlphaFoldDB" id="A0A6G7YQV9"/>
<feature type="domain" description="Glycosyl transferase family 1" evidence="1">
    <location>
        <begin position="120"/>
        <end position="275"/>
    </location>
</feature>
<dbReference type="InterPro" id="IPR001296">
    <property type="entry name" value="Glyco_trans_1"/>
</dbReference>
<dbReference type="Gene3D" id="3.40.50.2000">
    <property type="entry name" value="Glycogen Phosphorylase B"/>
    <property type="match status" value="1"/>
</dbReference>
<organism evidence="2 3">
    <name type="scientific">Sphingomonas piscis</name>
    <dbReference type="NCBI Taxonomy" id="2714943"/>
    <lineage>
        <taxon>Bacteria</taxon>
        <taxon>Pseudomonadati</taxon>
        <taxon>Pseudomonadota</taxon>
        <taxon>Alphaproteobacteria</taxon>
        <taxon>Sphingomonadales</taxon>
        <taxon>Sphingomonadaceae</taxon>
        <taxon>Sphingomonas</taxon>
    </lineage>
</organism>
<evidence type="ECO:0000313" key="2">
    <source>
        <dbReference type="EMBL" id="QIK79122.1"/>
    </source>
</evidence>
<keyword evidence="2" id="KW-0808">Transferase</keyword>
<dbReference type="InterPro" id="IPR050194">
    <property type="entry name" value="Glycosyltransferase_grp1"/>
</dbReference>
<reference evidence="2 3" key="1">
    <citation type="submission" date="2020-03" db="EMBL/GenBank/DDBJ databases">
        <title>Sphingomonas sp. nov., isolated from fish.</title>
        <authorList>
            <person name="Hyun D.-W."/>
            <person name="Bae J.-W."/>
        </authorList>
    </citation>
    <scope>NUCLEOTIDE SEQUENCE [LARGE SCALE GENOMIC DNA]</scope>
    <source>
        <strain evidence="2 3">HDW15B</strain>
    </source>
</reference>